<dbReference type="InterPro" id="IPR002869">
    <property type="entry name" value="Pyrv_flavodox_OxRed_cen"/>
</dbReference>
<dbReference type="NCBIfam" id="NF009589">
    <property type="entry name" value="PRK13030.1"/>
    <property type="match status" value="1"/>
</dbReference>
<keyword evidence="5" id="KW-0408">Iron</keyword>
<keyword evidence="1" id="KW-0813">Transport</keyword>
<dbReference type="PANTHER" id="PTHR48084">
    <property type="entry name" value="2-OXOGLUTARATE OXIDOREDUCTASE SUBUNIT KORB-RELATED"/>
    <property type="match status" value="1"/>
</dbReference>
<evidence type="ECO:0000259" key="8">
    <source>
        <dbReference type="Pfam" id="PF01558"/>
    </source>
</evidence>
<reference evidence="12 14" key="2">
    <citation type="submission" date="2016-08" db="EMBL/GenBank/DDBJ databases">
        <authorList>
            <person name="Varghese N."/>
            <person name="Submissions Spin"/>
        </authorList>
    </citation>
    <scope>NUCLEOTIDE SEQUENCE [LARGE SCALE GENOMIC DNA]</scope>
    <source>
        <strain evidence="12 14">HL-109</strain>
    </source>
</reference>
<dbReference type="Pfam" id="PF01558">
    <property type="entry name" value="POR"/>
    <property type="match status" value="1"/>
</dbReference>
<dbReference type="PANTHER" id="PTHR48084:SF3">
    <property type="entry name" value="SUBUNIT OF PYRUVATE:FLAVODOXIN OXIDOREDUCTASE"/>
    <property type="match status" value="1"/>
</dbReference>
<dbReference type="Pfam" id="PF02775">
    <property type="entry name" value="TPP_enzyme_C"/>
    <property type="match status" value="1"/>
</dbReference>
<evidence type="ECO:0000313" key="11">
    <source>
        <dbReference type="EMBL" id="KPQ10607.1"/>
    </source>
</evidence>
<name>A0A0P7Y2G1_9HYPH</name>
<evidence type="ECO:0000256" key="4">
    <source>
        <dbReference type="ARBA" id="ARBA00023002"/>
    </source>
</evidence>
<dbReference type="EMBL" id="LJSX01000014">
    <property type="protein sequence ID" value="KPQ10607.1"/>
    <property type="molecule type" value="Genomic_DNA"/>
</dbReference>
<evidence type="ECO:0000256" key="7">
    <source>
        <dbReference type="SAM" id="MobiDB-lite"/>
    </source>
</evidence>
<dbReference type="InterPro" id="IPR009014">
    <property type="entry name" value="Transketo_C/PFOR_II"/>
</dbReference>
<gene>
    <name evidence="12" type="ORF">GA0071312_0796</name>
    <name evidence="11" type="ORF">HLUCCO17_10205</name>
</gene>
<dbReference type="Proteomes" id="UP000182800">
    <property type="component" value="Unassembled WGS sequence"/>
</dbReference>
<dbReference type="AlphaFoldDB" id="A0A0P7Y2G1"/>
<dbReference type="InterPro" id="IPR029061">
    <property type="entry name" value="THDP-binding"/>
</dbReference>
<protein>
    <submittedName>
        <fullName evidence="11">Indolepyruvate ferredoxin oxidoreductase</fullName>
    </submittedName>
</protein>
<keyword evidence="11" id="KW-0670">Pyruvate</keyword>
<dbReference type="EMBL" id="FMBM01000001">
    <property type="protein sequence ID" value="SCC79301.1"/>
    <property type="molecule type" value="Genomic_DNA"/>
</dbReference>
<evidence type="ECO:0000256" key="3">
    <source>
        <dbReference type="ARBA" id="ARBA00022982"/>
    </source>
</evidence>
<sequence length="1197" mass="130180">MSKAGINEKAVQDKAVQDKAVQDKTAKTAKTATSAPANALRDVSLDDKYDLGKDRVFLTGTQAIIRLLQMQRERDRLAGLNTAGFVSGYRGSPLGGLDLNLARAKKHLAASHITFQPGLNEELAATAIWGTQQAELRGEGKYDGVFGVWYGKGPGVDRSGDVFRHANMAGSSANGGVLALMGDDHIAESSTVAHQSEFHFVDVMSPILNPAGVQEILDYGLYGFAMSRYTGTWTAFKCVKDNIESTASVDGSIDRVKIEYPDDFAMPPGGLNIRLGDSILEQEARLQDYKRDAMLAFIRANNLNRTILTGGRHPKVGVITVGKSYLDVRQAMDELGLDEVKANDMGLRLYKIACPWPLSQRELMDFAQGLDLVIVVEEKRSLIEVQLREELYGTANQPVCIGKRDEQGDWLFPVKGALDSNDIAIAIGERLLRYHNNDDLAGRVARLKEAQDILAKTSDVSNRTPHFCAGCPHNSSTKVPDGMRAYAGIGCHYMVQWMDRNTSGFTQMGGEGANWIGEAPFSTRSHVFQNLGDGTYNHSGVMALRWAVDTKTNITYKILFNDAVAMTGGQTHEGGLTVDMIARQVRAEGVERIALVTDEPEKYPSTADFPAGMTINHRDEIQSVQQELAEIGGVSVMIYDQTCASEKRRRRKRGTFPDPDKRVIINELVCEGCGDCSVQSNCVAVQPLETEYGRKRQIDQSNCNKDFSCVKGFCPSFVTVHGAKPKKAKVSGSGNALPETIPDPQIPAIDTTWNCIVTGVGGTGVVTIGAIIGMAAHLEGKGCGMIDMAGLAQKGGSVYSHVRLAKSPEEIHAIRVAAGTADLVLGCDLVVSGTKKVLAAVSPGRTALVVNTAEVYPGDFTRDADFSLPAERLKREIKRIANGEKVDFVDATAIATALLGDAIAANMFMLGFAYQRGAVPLHADAIERGIALNGQAVAMNIEAFRLGRKAAASPEGLAKVVASLKAPTRAREISQTLDETIARRVEFLTAYQDAAYAARYQALVEKVRAAEAKAVDGKEGLTEAVARNLFKLMAYKDEYEVARLYSDGSFLRQVDQTFEGQNLRFEFHLAPPLLARKDPNTGVPRKITFGPWMLKAFGLLAKFKGLRGTKLDVFGYTQERRTERQLITDYEAMLEEIVAKLSPENHITALGLAAIPAKIRGFGHVKERHLEAAKAEEAALMERFRNPQKAPAAEAAE</sequence>
<accession>A0A0P7Y2G1</accession>
<evidence type="ECO:0000256" key="6">
    <source>
        <dbReference type="ARBA" id="ARBA00023014"/>
    </source>
</evidence>
<feature type="domain" description="Pyruvate/ketoisovalerate oxidoreductase catalytic" evidence="8">
    <location>
        <begin position="761"/>
        <end position="948"/>
    </location>
</feature>
<dbReference type="Gene3D" id="3.40.920.10">
    <property type="entry name" value="Pyruvate-ferredoxin oxidoreductase, PFOR, domain III"/>
    <property type="match status" value="1"/>
</dbReference>
<dbReference type="GO" id="GO:0016625">
    <property type="term" value="F:oxidoreductase activity, acting on the aldehyde or oxo group of donors, iron-sulfur protein as acceptor"/>
    <property type="evidence" value="ECO:0007669"/>
    <property type="project" value="UniProtKB-ARBA"/>
</dbReference>
<dbReference type="GO" id="GO:0030976">
    <property type="term" value="F:thiamine pyrophosphate binding"/>
    <property type="evidence" value="ECO:0007669"/>
    <property type="project" value="InterPro"/>
</dbReference>
<evidence type="ECO:0000259" key="10">
    <source>
        <dbReference type="Pfam" id="PF20169"/>
    </source>
</evidence>
<evidence type="ECO:0000313" key="14">
    <source>
        <dbReference type="Proteomes" id="UP000182800"/>
    </source>
</evidence>
<dbReference type="PATRIC" id="fig|1653334.4.peg.3369"/>
<dbReference type="InterPro" id="IPR051457">
    <property type="entry name" value="2-oxoacid:Fd_oxidoreductase"/>
</dbReference>
<dbReference type="InterPro" id="IPR002880">
    <property type="entry name" value="Pyrv_Fd/Flavodoxin_OxRdtase_N"/>
</dbReference>
<dbReference type="Proteomes" id="UP000050497">
    <property type="component" value="Unassembled WGS sequence"/>
</dbReference>
<keyword evidence="6" id="KW-0411">Iron-sulfur</keyword>
<keyword evidence="14" id="KW-1185">Reference proteome</keyword>
<keyword evidence="2" id="KW-0004">4Fe-4S</keyword>
<comment type="caution">
    <text evidence="11">The sequence shown here is derived from an EMBL/GenBank/DDBJ whole genome shotgun (WGS) entry which is preliminary data.</text>
</comment>
<dbReference type="Gene3D" id="3.40.50.970">
    <property type="match status" value="1"/>
</dbReference>
<feature type="domain" description="Thiamine pyrophosphate enzyme TPP-binding" evidence="9">
    <location>
        <begin position="488"/>
        <end position="576"/>
    </location>
</feature>
<feature type="region of interest" description="Disordered" evidence="7">
    <location>
        <begin position="1"/>
        <end position="36"/>
    </location>
</feature>
<dbReference type="InterPro" id="IPR011766">
    <property type="entry name" value="TPP_enzyme_TPP-bd"/>
</dbReference>
<reference evidence="11 13" key="1">
    <citation type="submission" date="2015-09" db="EMBL/GenBank/DDBJ databases">
        <title>Identification and resolution of microdiversity through metagenomic sequencing of parallel consortia.</title>
        <authorList>
            <person name="Nelson W.C."/>
            <person name="Romine M.F."/>
            <person name="Lindemann S.R."/>
        </authorList>
    </citation>
    <scope>NUCLEOTIDE SEQUENCE [LARGE SCALE GENOMIC DNA]</scope>
    <source>
        <strain evidence="11">HL-109</strain>
    </source>
</reference>
<dbReference type="OrthoDB" id="9803617at2"/>
<feature type="compositionally biased region" description="Basic and acidic residues" evidence="7">
    <location>
        <begin position="10"/>
        <end position="26"/>
    </location>
</feature>
<dbReference type="Pfam" id="PF20169">
    <property type="entry name" value="DUF6537"/>
    <property type="match status" value="1"/>
</dbReference>
<dbReference type="InterPro" id="IPR019752">
    <property type="entry name" value="Pyrv/ketoisovalerate_OxRed_cat"/>
</dbReference>
<evidence type="ECO:0000256" key="5">
    <source>
        <dbReference type="ARBA" id="ARBA00023004"/>
    </source>
</evidence>
<dbReference type="GO" id="GO:0045333">
    <property type="term" value="P:cellular respiration"/>
    <property type="evidence" value="ECO:0007669"/>
    <property type="project" value="UniProtKB-ARBA"/>
</dbReference>
<evidence type="ECO:0000256" key="1">
    <source>
        <dbReference type="ARBA" id="ARBA00022448"/>
    </source>
</evidence>
<evidence type="ECO:0000256" key="2">
    <source>
        <dbReference type="ARBA" id="ARBA00022485"/>
    </source>
</evidence>
<organism evidence="11 13">
    <name type="scientific">Saliniramus fredricksonii</name>
    <dbReference type="NCBI Taxonomy" id="1653334"/>
    <lineage>
        <taxon>Bacteria</taxon>
        <taxon>Pseudomonadati</taxon>
        <taxon>Pseudomonadota</taxon>
        <taxon>Alphaproteobacteria</taxon>
        <taxon>Hyphomicrobiales</taxon>
        <taxon>Salinarimonadaceae</taxon>
        <taxon>Saliniramus</taxon>
    </lineage>
</organism>
<evidence type="ECO:0000313" key="12">
    <source>
        <dbReference type="EMBL" id="SCC79301.1"/>
    </source>
</evidence>
<dbReference type="CDD" id="cd07034">
    <property type="entry name" value="TPP_PYR_PFOR_IOR-alpha_like"/>
    <property type="match status" value="1"/>
</dbReference>
<dbReference type="RefSeq" id="WP_083204284.1">
    <property type="nucleotide sequence ID" value="NZ_FMBM01000001.1"/>
</dbReference>
<keyword evidence="2" id="KW-0479">Metal-binding</keyword>
<dbReference type="SUPFAM" id="SSF52922">
    <property type="entry name" value="TK C-terminal domain-like"/>
    <property type="match status" value="1"/>
</dbReference>
<keyword evidence="4" id="KW-0560">Oxidoreductase</keyword>
<feature type="domain" description="DUF6537" evidence="10">
    <location>
        <begin position="977"/>
        <end position="1176"/>
    </location>
</feature>
<dbReference type="GO" id="GO:0044281">
    <property type="term" value="P:small molecule metabolic process"/>
    <property type="evidence" value="ECO:0007669"/>
    <property type="project" value="UniProtKB-ARBA"/>
</dbReference>
<proteinExistence type="predicted"/>
<keyword evidence="3" id="KW-0249">Electron transport</keyword>
<dbReference type="SUPFAM" id="SSF52518">
    <property type="entry name" value="Thiamin diphosphate-binding fold (THDP-binding)"/>
    <property type="match status" value="2"/>
</dbReference>
<dbReference type="STRING" id="1653334.GA0071312_0796"/>
<dbReference type="GO" id="GO:0051539">
    <property type="term" value="F:4 iron, 4 sulfur cluster binding"/>
    <property type="evidence" value="ECO:0007669"/>
    <property type="project" value="UniProtKB-KW"/>
</dbReference>
<dbReference type="InterPro" id="IPR046667">
    <property type="entry name" value="DUF6537"/>
</dbReference>
<dbReference type="SUPFAM" id="SSF53323">
    <property type="entry name" value="Pyruvate-ferredoxin oxidoreductase, PFOR, domain III"/>
    <property type="match status" value="1"/>
</dbReference>
<evidence type="ECO:0000259" key="9">
    <source>
        <dbReference type="Pfam" id="PF02775"/>
    </source>
</evidence>
<evidence type="ECO:0000313" key="13">
    <source>
        <dbReference type="Proteomes" id="UP000050497"/>
    </source>
</evidence>
<dbReference type="NCBIfam" id="NF009588">
    <property type="entry name" value="PRK13029.1"/>
    <property type="match status" value="1"/>
</dbReference>